<feature type="region of interest" description="Disordered" evidence="2">
    <location>
        <begin position="130"/>
        <end position="155"/>
    </location>
</feature>
<feature type="region of interest" description="Disordered" evidence="2">
    <location>
        <begin position="183"/>
        <end position="304"/>
    </location>
</feature>
<evidence type="ECO:0000256" key="2">
    <source>
        <dbReference type="SAM" id="MobiDB-lite"/>
    </source>
</evidence>
<accession>A0AAU9SMT0</accession>
<dbReference type="AlphaFoldDB" id="A0AAU9SMT0"/>
<feature type="region of interest" description="Disordered" evidence="2">
    <location>
        <begin position="385"/>
        <end position="544"/>
    </location>
</feature>
<feature type="compositionally biased region" description="Polar residues" evidence="2">
    <location>
        <begin position="404"/>
        <end position="413"/>
    </location>
</feature>
<proteinExistence type="predicted"/>
<feature type="compositionally biased region" description="Polar residues" evidence="2">
    <location>
        <begin position="429"/>
        <end position="442"/>
    </location>
</feature>
<dbReference type="Proteomes" id="UP000836841">
    <property type="component" value="Chromosome 5"/>
</dbReference>
<feature type="region of interest" description="Disordered" evidence="2">
    <location>
        <begin position="332"/>
        <end position="355"/>
    </location>
</feature>
<protein>
    <submittedName>
        <fullName evidence="3">Uncharacterized protein</fullName>
    </submittedName>
</protein>
<sequence length="666" mass="74048">MGEQRQFRSRSWNRMPAKRCSANGIMNEFIVVDDDEVIILDTPESSKSKAPGTSRTRNEPVLPRVISLDDEDDDDAADDTENVPKAGSGSSCNPLAANLQTSAEVDNDDCQFIQEKRATFRFTKCKHTHSTKSSTGIRFGLGSESDSDVSESDCSDCEILDGSQREVREQWEKAFFEKMKKAGKAGLSEEAGPSNLHCDTDFESRTEEQDQASSFFAARNPDGGKETSSTLFGTEKSGKAGLSEEGPSDLHRDTNLEPGFESRAEQQDQTSFVFAARNPDGGKETSSTFYQAEKPGKADLSEEAGPSVLHCDTNFGPGFESRTEHHAQTSYFVPARNPDGGEQTSSTLFGTDDRNASASLFGSQMEEDNRAKNFINSRFSSKEKFPWFSSQSPEIQVERERSDQSSAHCTSSKEPMHQNSFKEVEEQLDTVQVQCKTSQLPKENQMKRVPKEKQKKKSPKENQKRKAADQSYSKEVVEEEVASKSSQPQPSDGDGDTTHVLGTQSNGARCEHGNSSLGDSSEPITDPIPSTSGQVQGLNGTAPAIDVMLNREMLKETDEYKKAQEEEWESRQQQLQLQAEEAQRQRKRIKLANTRQLEMERRQKERVEEVRETQKKDEESMNMKEKVRAEITKSLRVLELKCNNLASLLRGLGIPVGGGTSPLPHE</sequence>
<feature type="compositionally biased region" description="Basic and acidic residues" evidence="2">
    <location>
        <begin position="459"/>
        <end position="468"/>
    </location>
</feature>
<feature type="compositionally biased region" description="Basic and acidic residues" evidence="2">
    <location>
        <begin position="414"/>
        <end position="425"/>
    </location>
</feature>
<feature type="compositionally biased region" description="Basic and acidic residues" evidence="2">
    <location>
        <begin position="198"/>
        <end position="208"/>
    </location>
</feature>
<evidence type="ECO:0000256" key="1">
    <source>
        <dbReference type="SAM" id="Coils"/>
    </source>
</evidence>
<evidence type="ECO:0000313" key="3">
    <source>
        <dbReference type="EMBL" id="CAH2066292.1"/>
    </source>
</evidence>
<dbReference type="PANTHER" id="PTHR36335:SF1">
    <property type="entry name" value="CHAPERONE DNAJ-DOMAIN SUPERFAMILY PROTEIN"/>
    <property type="match status" value="1"/>
</dbReference>
<dbReference type="EMBL" id="OU466861">
    <property type="protein sequence ID" value="CAH2066292.1"/>
    <property type="molecule type" value="Genomic_DNA"/>
</dbReference>
<keyword evidence="1" id="KW-0175">Coiled coil</keyword>
<feature type="region of interest" description="Disordered" evidence="2">
    <location>
        <begin position="42"/>
        <end position="95"/>
    </location>
</feature>
<keyword evidence="4" id="KW-1185">Reference proteome</keyword>
<feature type="compositionally biased region" description="Acidic residues" evidence="2">
    <location>
        <begin position="68"/>
        <end position="81"/>
    </location>
</feature>
<reference evidence="3 4" key="1">
    <citation type="submission" date="2022-03" db="EMBL/GenBank/DDBJ databases">
        <authorList>
            <person name="Nunn A."/>
            <person name="Chopra R."/>
            <person name="Nunn A."/>
            <person name="Contreras Garrido A."/>
        </authorList>
    </citation>
    <scope>NUCLEOTIDE SEQUENCE [LARGE SCALE GENOMIC DNA]</scope>
</reference>
<feature type="coiled-coil region" evidence="1">
    <location>
        <begin position="563"/>
        <end position="617"/>
    </location>
</feature>
<dbReference type="PANTHER" id="PTHR36335">
    <property type="entry name" value="CHAPERONE DNAJ-DOMAIN SUPERFAMILY PROTEIN"/>
    <property type="match status" value="1"/>
</dbReference>
<feature type="non-terminal residue" evidence="3">
    <location>
        <position position="666"/>
    </location>
</feature>
<feature type="compositionally biased region" description="Basic and acidic residues" evidence="2">
    <location>
        <begin position="248"/>
        <end position="266"/>
    </location>
</feature>
<gene>
    <name evidence="3" type="ORF">TAV2_LOCUS15259</name>
</gene>
<feature type="compositionally biased region" description="Polar residues" evidence="2">
    <location>
        <begin position="500"/>
        <end position="539"/>
    </location>
</feature>
<feature type="compositionally biased region" description="Acidic residues" evidence="2">
    <location>
        <begin position="145"/>
        <end position="155"/>
    </location>
</feature>
<organism evidence="3 4">
    <name type="scientific">Thlaspi arvense</name>
    <name type="common">Field penny-cress</name>
    <dbReference type="NCBI Taxonomy" id="13288"/>
    <lineage>
        <taxon>Eukaryota</taxon>
        <taxon>Viridiplantae</taxon>
        <taxon>Streptophyta</taxon>
        <taxon>Embryophyta</taxon>
        <taxon>Tracheophyta</taxon>
        <taxon>Spermatophyta</taxon>
        <taxon>Magnoliopsida</taxon>
        <taxon>eudicotyledons</taxon>
        <taxon>Gunneridae</taxon>
        <taxon>Pentapetalae</taxon>
        <taxon>rosids</taxon>
        <taxon>malvids</taxon>
        <taxon>Brassicales</taxon>
        <taxon>Brassicaceae</taxon>
        <taxon>Thlaspideae</taxon>
        <taxon>Thlaspi</taxon>
    </lineage>
</organism>
<evidence type="ECO:0000313" key="4">
    <source>
        <dbReference type="Proteomes" id="UP000836841"/>
    </source>
</evidence>
<name>A0AAU9SMT0_THLAR</name>